<reference evidence="1" key="1">
    <citation type="journal article" date="2021" name="New Phytol.">
        <title>Evolutionary innovations through gain and loss of genes in the ectomycorrhizal Boletales.</title>
        <authorList>
            <person name="Wu G."/>
            <person name="Miyauchi S."/>
            <person name="Morin E."/>
            <person name="Kuo A."/>
            <person name="Drula E."/>
            <person name="Varga T."/>
            <person name="Kohler A."/>
            <person name="Feng B."/>
            <person name="Cao Y."/>
            <person name="Lipzen A."/>
            <person name="Daum C."/>
            <person name="Hundley H."/>
            <person name="Pangilinan J."/>
            <person name="Johnson J."/>
            <person name="Barry K."/>
            <person name="LaButti K."/>
            <person name="Ng V."/>
            <person name="Ahrendt S."/>
            <person name="Min B."/>
            <person name="Choi I.G."/>
            <person name="Park H."/>
            <person name="Plett J.M."/>
            <person name="Magnuson J."/>
            <person name="Spatafora J.W."/>
            <person name="Nagy L.G."/>
            <person name="Henrissat B."/>
            <person name="Grigoriev I.V."/>
            <person name="Yang Z.L."/>
            <person name="Xu J."/>
            <person name="Martin F.M."/>
        </authorList>
    </citation>
    <scope>NUCLEOTIDE SEQUENCE</scope>
    <source>
        <strain evidence="1">ATCC 28755</strain>
    </source>
</reference>
<protein>
    <submittedName>
        <fullName evidence="1">Uncharacterized protein</fullName>
    </submittedName>
</protein>
<proteinExistence type="predicted"/>
<keyword evidence="2" id="KW-1185">Reference proteome</keyword>
<organism evidence="1 2">
    <name type="scientific">Hygrophoropsis aurantiaca</name>
    <dbReference type="NCBI Taxonomy" id="72124"/>
    <lineage>
        <taxon>Eukaryota</taxon>
        <taxon>Fungi</taxon>
        <taxon>Dikarya</taxon>
        <taxon>Basidiomycota</taxon>
        <taxon>Agaricomycotina</taxon>
        <taxon>Agaricomycetes</taxon>
        <taxon>Agaricomycetidae</taxon>
        <taxon>Boletales</taxon>
        <taxon>Coniophorineae</taxon>
        <taxon>Hygrophoropsidaceae</taxon>
        <taxon>Hygrophoropsis</taxon>
    </lineage>
</organism>
<dbReference type="EMBL" id="MU267832">
    <property type="protein sequence ID" value="KAH7908278.1"/>
    <property type="molecule type" value="Genomic_DNA"/>
</dbReference>
<sequence>MGPTFCHQCRNKSDRDKMKCTSKRPDGYACGKLFCDRCVLNRYPEIDFDSSLNEWTCPHCLNICNCSHCAPRRGEKYISARGGGFAGAPTKNHVVLVPDKPAPSGAASAPPGSSHTKTFWATVYGLSGERVGQAFLGADSQLSIPRIPNTKPTIKPKRRRVFIGEPQPSWGVKAIKYLHNTHDDVSNERLAAVSRGNSVGGRQIRIYIGDRAALHEPFRRISDLDCDLSPLTSRSSSPDSDGTLTPLSELEAEIESWPQPDVGESCDWVPPPPTNIKQCVRGLSEEQVAKAIHDALAAVI</sequence>
<accession>A0ACB8A6I6</accession>
<comment type="caution">
    <text evidence="1">The sequence shown here is derived from an EMBL/GenBank/DDBJ whole genome shotgun (WGS) entry which is preliminary data.</text>
</comment>
<evidence type="ECO:0000313" key="1">
    <source>
        <dbReference type="EMBL" id="KAH7908278.1"/>
    </source>
</evidence>
<dbReference type="Proteomes" id="UP000790377">
    <property type="component" value="Unassembled WGS sequence"/>
</dbReference>
<gene>
    <name evidence="1" type="ORF">BJ138DRAFT_1013111</name>
</gene>
<name>A0ACB8A6I6_9AGAM</name>
<evidence type="ECO:0000313" key="2">
    <source>
        <dbReference type="Proteomes" id="UP000790377"/>
    </source>
</evidence>